<dbReference type="SUPFAM" id="SSF81342">
    <property type="entry name" value="Transmembrane di-heme cytochromes"/>
    <property type="match status" value="1"/>
</dbReference>
<dbReference type="Proteomes" id="UP000182827">
    <property type="component" value="Unassembled WGS sequence"/>
</dbReference>
<feature type="transmembrane region" description="Helical" evidence="6">
    <location>
        <begin position="55"/>
        <end position="73"/>
    </location>
</feature>
<gene>
    <name evidence="8" type="ORF">SAMN05444586_10147</name>
</gene>
<dbReference type="AlphaFoldDB" id="A0A1I6U1Y2"/>
<evidence type="ECO:0000256" key="6">
    <source>
        <dbReference type="SAM" id="Phobius"/>
    </source>
</evidence>
<feature type="transmembrane region" description="Helical" evidence="6">
    <location>
        <begin position="155"/>
        <end position="174"/>
    </location>
</feature>
<dbReference type="Gene3D" id="1.20.950.20">
    <property type="entry name" value="Transmembrane di-heme cytochromes, Chain C"/>
    <property type="match status" value="1"/>
</dbReference>
<evidence type="ECO:0000256" key="5">
    <source>
        <dbReference type="ARBA" id="ARBA00023136"/>
    </source>
</evidence>
<evidence type="ECO:0000259" key="7">
    <source>
        <dbReference type="Pfam" id="PF01292"/>
    </source>
</evidence>
<keyword evidence="5 6" id="KW-0472">Membrane</keyword>
<evidence type="ECO:0000313" key="9">
    <source>
        <dbReference type="Proteomes" id="UP000182827"/>
    </source>
</evidence>
<keyword evidence="2" id="KW-1003">Cell membrane</keyword>
<keyword evidence="3 6" id="KW-0812">Transmembrane</keyword>
<feature type="domain" description="Cytochrome b561 bacterial/Ni-hydrogenase" evidence="7">
    <location>
        <begin position="23"/>
        <end position="189"/>
    </location>
</feature>
<dbReference type="PANTHER" id="PTHR30485:SF2">
    <property type="entry name" value="BLL0597 PROTEIN"/>
    <property type="match status" value="1"/>
</dbReference>
<dbReference type="EMBL" id="FOZU01000014">
    <property type="protein sequence ID" value="SFS95450.1"/>
    <property type="molecule type" value="Genomic_DNA"/>
</dbReference>
<feature type="transmembrane region" description="Helical" evidence="6">
    <location>
        <begin position="195"/>
        <end position="215"/>
    </location>
</feature>
<keyword evidence="4 6" id="KW-1133">Transmembrane helix</keyword>
<dbReference type="GO" id="GO:0009055">
    <property type="term" value="F:electron transfer activity"/>
    <property type="evidence" value="ECO:0007669"/>
    <property type="project" value="InterPro"/>
</dbReference>
<dbReference type="InterPro" id="IPR016174">
    <property type="entry name" value="Di-haem_cyt_TM"/>
</dbReference>
<dbReference type="GO" id="GO:0005886">
    <property type="term" value="C:plasma membrane"/>
    <property type="evidence" value="ECO:0007669"/>
    <property type="project" value="UniProtKB-SubCell"/>
</dbReference>
<evidence type="ECO:0000256" key="2">
    <source>
        <dbReference type="ARBA" id="ARBA00022475"/>
    </source>
</evidence>
<accession>A0A1I6U1Y2</accession>
<evidence type="ECO:0000256" key="1">
    <source>
        <dbReference type="ARBA" id="ARBA00004651"/>
    </source>
</evidence>
<reference evidence="9" key="1">
    <citation type="submission" date="2016-10" db="EMBL/GenBank/DDBJ databases">
        <authorList>
            <person name="Varghese N."/>
            <person name="Submissions S."/>
        </authorList>
    </citation>
    <scope>NUCLEOTIDE SEQUENCE [LARGE SCALE GENOMIC DNA]</scope>
    <source>
        <strain evidence="9">ANC 5076</strain>
    </source>
</reference>
<keyword evidence="9" id="KW-1185">Reference proteome</keyword>
<name>A0A1I6U1Y2_9GAMM</name>
<dbReference type="GO" id="GO:0020037">
    <property type="term" value="F:heme binding"/>
    <property type="evidence" value="ECO:0007669"/>
    <property type="project" value="TreeGrafter"/>
</dbReference>
<feature type="transmembrane region" description="Helical" evidence="6">
    <location>
        <begin position="24"/>
        <end position="43"/>
    </location>
</feature>
<proteinExistence type="predicted"/>
<sequence length="217" mass="25105">MLQLKYSQPRFFMTQNKTMSSTDLLIRFLHIIIILSFTGAYLTGDAEEWHQVHMAFGYTLGISLILRILWQFFAPRLAHTQPSAVSRRFHVIKPFVQRYWAQPQQWLSPTFLKAASSSLFQLSILGVFCLLPLTVLAGFLTDYTQSHSLKEVHELFANLFLASVLLHLAALTLNSVLLKKWLAKRMFWGAESHSWFTLFTLVLSLGVLVAFWLWYFS</sequence>
<dbReference type="InterPro" id="IPR051542">
    <property type="entry name" value="Hydrogenase_cytochrome"/>
</dbReference>
<organism evidence="8 9">
    <name type="scientific">Acinetobacter bohemicus</name>
    <dbReference type="NCBI Taxonomy" id="1435036"/>
    <lineage>
        <taxon>Bacteria</taxon>
        <taxon>Pseudomonadati</taxon>
        <taxon>Pseudomonadota</taxon>
        <taxon>Gammaproteobacteria</taxon>
        <taxon>Moraxellales</taxon>
        <taxon>Moraxellaceae</taxon>
        <taxon>Acinetobacter</taxon>
    </lineage>
</organism>
<dbReference type="GO" id="GO:0022904">
    <property type="term" value="P:respiratory electron transport chain"/>
    <property type="evidence" value="ECO:0007669"/>
    <property type="project" value="InterPro"/>
</dbReference>
<evidence type="ECO:0000313" key="8">
    <source>
        <dbReference type="EMBL" id="SFS95450.1"/>
    </source>
</evidence>
<dbReference type="PANTHER" id="PTHR30485">
    <property type="entry name" value="NI/FE-HYDROGENASE 1 B-TYPE CYTOCHROME SUBUNIT"/>
    <property type="match status" value="1"/>
</dbReference>
<comment type="subcellular location">
    <subcellularLocation>
        <location evidence="1">Cell membrane</location>
        <topology evidence="1">Multi-pass membrane protein</topology>
    </subcellularLocation>
</comment>
<protein>
    <submittedName>
        <fullName evidence="8">Cytochrome b</fullName>
    </submittedName>
</protein>
<evidence type="ECO:0000256" key="3">
    <source>
        <dbReference type="ARBA" id="ARBA00022692"/>
    </source>
</evidence>
<dbReference type="InterPro" id="IPR011577">
    <property type="entry name" value="Cyt_b561_bac/Ni-Hgenase"/>
</dbReference>
<dbReference type="Pfam" id="PF01292">
    <property type="entry name" value="Ni_hydr_CYTB"/>
    <property type="match status" value="1"/>
</dbReference>
<feature type="transmembrane region" description="Helical" evidence="6">
    <location>
        <begin position="119"/>
        <end position="140"/>
    </location>
</feature>
<evidence type="ECO:0000256" key="4">
    <source>
        <dbReference type="ARBA" id="ARBA00022989"/>
    </source>
</evidence>